<evidence type="ECO:0000256" key="9">
    <source>
        <dbReference type="ARBA" id="ARBA00023136"/>
    </source>
</evidence>
<feature type="transmembrane region" description="Helical" evidence="13">
    <location>
        <begin position="276"/>
        <end position="294"/>
    </location>
</feature>
<dbReference type="GO" id="GO:0009252">
    <property type="term" value="P:peptidoglycan biosynthetic process"/>
    <property type="evidence" value="ECO:0007669"/>
    <property type="project" value="UniProtKB-KW"/>
</dbReference>
<dbReference type="NCBIfam" id="TIGR02210">
    <property type="entry name" value="rodA_shape"/>
    <property type="match status" value="1"/>
</dbReference>
<evidence type="ECO:0000256" key="3">
    <source>
        <dbReference type="ARBA" id="ARBA00022676"/>
    </source>
</evidence>
<dbReference type="GO" id="GO:0008360">
    <property type="term" value="P:regulation of cell shape"/>
    <property type="evidence" value="ECO:0007669"/>
    <property type="project" value="UniProtKB-KW"/>
</dbReference>
<organism evidence="14 15">
    <name type="scientific">Sorangium cellulosum</name>
    <name type="common">Polyangium cellulosum</name>
    <dbReference type="NCBI Taxonomy" id="56"/>
    <lineage>
        <taxon>Bacteria</taxon>
        <taxon>Pseudomonadati</taxon>
        <taxon>Myxococcota</taxon>
        <taxon>Polyangia</taxon>
        <taxon>Polyangiales</taxon>
        <taxon>Polyangiaceae</taxon>
        <taxon>Sorangium</taxon>
    </lineage>
</organism>
<sequence length="377" mass="41656">MIRGDSLSRDRDHFDWPLFIAAVAIAVLGVVNLYSATSVYSGARAELYISQVYWLFMGGIIGGVLVAIDYRHIERLGYVLYTFGVFSLALVFVLARDVRGSARWIEFGAFRFQPSEFMKVFLVIALAKYLHDDPRNEGRTLRDLAIPAALTAVPALLVLKQPDLGTALILVFVFLTIAALTRVRWRSAVLFVMSVAVAAPILWHYVLLDYQRARVTVFLNPEADILHRGWHAHHSRVAIGNGGLFGNGYLRGTQNQFLFLPDQFTDFPFPVFAEEWGFVGCVILVCLYAFLVVWGIRIASQAKDRFGAVLGVGSAAIIFWHAVINLGMTSGLLPVVGVTLPLFSYGGSSVTTVMVAIALLMSVSMRRYSGVASLDRL</sequence>
<protein>
    <recommendedName>
        <fullName evidence="12">Cell wall polymerase</fullName>
    </recommendedName>
    <alternativeName>
        <fullName evidence="11">Peptidoglycan polymerase</fullName>
    </alternativeName>
</protein>
<keyword evidence="7" id="KW-0573">Peptidoglycan synthesis</keyword>
<evidence type="ECO:0000256" key="12">
    <source>
        <dbReference type="ARBA" id="ARBA00033270"/>
    </source>
</evidence>
<dbReference type="GO" id="GO:0051301">
    <property type="term" value="P:cell division"/>
    <property type="evidence" value="ECO:0007669"/>
    <property type="project" value="InterPro"/>
</dbReference>
<evidence type="ECO:0000256" key="13">
    <source>
        <dbReference type="SAM" id="Phobius"/>
    </source>
</evidence>
<dbReference type="Pfam" id="PF01098">
    <property type="entry name" value="FTSW_RODA_SPOVE"/>
    <property type="match status" value="1"/>
</dbReference>
<accession>A0A2L0EPV7</accession>
<evidence type="ECO:0000256" key="5">
    <source>
        <dbReference type="ARBA" id="ARBA00022692"/>
    </source>
</evidence>
<dbReference type="InterPro" id="IPR001182">
    <property type="entry name" value="FtsW/RodA"/>
</dbReference>
<evidence type="ECO:0000256" key="11">
    <source>
        <dbReference type="ARBA" id="ARBA00032370"/>
    </source>
</evidence>
<evidence type="ECO:0000256" key="1">
    <source>
        <dbReference type="ARBA" id="ARBA00004141"/>
    </source>
</evidence>
<keyword evidence="5 13" id="KW-0812">Transmembrane</keyword>
<dbReference type="GO" id="GO:0016757">
    <property type="term" value="F:glycosyltransferase activity"/>
    <property type="evidence" value="ECO:0007669"/>
    <property type="project" value="UniProtKB-KW"/>
</dbReference>
<dbReference type="GO" id="GO:0015648">
    <property type="term" value="F:lipid-linked peptidoglycan transporter activity"/>
    <property type="evidence" value="ECO:0007669"/>
    <property type="project" value="TreeGrafter"/>
</dbReference>
<evidence type="ECO:0000256" key="2">
    <source>
        <dbReference type="ARBA" id="ARBA00022475"/>
    </source>
</evidence>
<keyword evidence="6" id="KW-0133">Cell shape</keyword>
<dbReference type="AlphaFoldDB" id="A0A2L0EPV7"/>
<name>A0A2L0EPV7_SORCE</name>
<evidence type="ECO:0000256" key="6">
    <source>
        <dbReference type="ARBA" id="ARBA00022960"/>
    </source>
</evidence>
<dbReference type="GO" id="GO:0032153">
    <property type="term" value="C:cell division site"/>
    <property type="evidence" value="ECO:0007669"/>
    <property type="project" value="TreeGrafter"/>
</dbReference>
<gene>
    <name evidence="14" type="primary">mrdB</name>
    <name evidence="14" type="ORF">SOCE26_027480</name>
</gene>
<keyword evidence="9 13" id="KW-0472">Membrane</keyword>
<dbReference type="Proteomes" id="UP000238348">
    <property type="component" value="Chromosome"/>
</dbReference>
<dbReference type="EMBL" id="CP012673">
    <property type="protein sequence ID" value="AUX41338.1"/>
    <property type="molecule type" value="Genomic_DNA"/>
</dbReference>
<evidence type="ECO:0000313" key="14">
    <source>
        <dbReference type="EMBL" id="AUX41338.1"/>
    </source>
</evidence>
<comment type="subcellular location">
    <subcellularLocation>
        <location evidence="1">Membrane</location>
        <topology evidence="1">Multi-pass membrane protein</topology>
    </subcellularLocation>
</comment>
<dbReference type="GO" id="GO:0071555">
    <property type="term" value="P:cell wall organization"/>
    <property type="evidence" value="ECO:0007669"/>
    <property type="project" value="UniProtKB-KW"/>
</dbReference>
<dbReference type="RefSeq" id="WP_104979478.1">
    <property type="nucleotide sequence ID" value="NZ_CP012673.1"/>
</dbReference>
<reference evidence="14 15" key="1">
    <citation type="submission" date="2015-09" db="EMBL/GenBank/DDBJ databases">
        <title>Sorangium comparison.</title>
        <authorList>
            <person name="Zaburannyi N."/>
            <person name="Bunk B."/>
            <person name="Overmann J."/>
            <person name="Mueller R."/>
        </authorList>
    </citation>
    <scope>NUCLEOTIDE SEQUENCE [LARGE SCALE GENOMIC DNA]</scope>
    <source>
        <strain evidence="14 15">So ce26</strain>
    </source>
</reference>
<feature type="transmembrane region" description="Helical" evidence="13">
    <location>
        <begin position="306"/>
        <end position="323"/>
    </location>
</feature>
<evidence type="ECO:0000256" key="7">
    <source>
        <dbReference type="ARBA" id="ARBA00022984"/>
    </source>
</evidence>
<feature type="transmembrane region" description="Helical" evidence="13">
    <location>
        <begin position="76"/>
        <end position="95"/>
    </location>
</feature>
<keyword evidence="4" id="KW-0808">Transferase</keyword>
<feature type="transmembrane region" description="Helical" evidence="13">
    <location>
        <begin position="188"/>
        <end position="206"/>
    </location>
</feature>
<feature type="transmembrane region" description="Helical" evidence="13">
    <location>
        <begin position="343"/>
        <end position="363"/>
    </location>
</feature>
<feature type="transmembrane region" description="Helical" evidence="13">
    <location>
        <begin position="164"/>
        <end position="181"/>
    </location>
</feature>
<dbReference type="InterPro" id="IPR018365">
    <property type="entry name" value="Cell_cycle_FtsW-rel_CS"/>
</dbReference>
<dbReference type="GO" id="GO:0005886">
    <property type="term" value="C:plasma membrane"/>
    <property type="evidence" value="ECO:0007669"/>
    <property type="project" value="TreeGrafter"/>
</dbReference>
<evidence type="ECO:0000256" key="10">
    <source>
        <dbReference type="ARBA" id="ARBA00023316"/>
    </source>
</evidence>
<evidence type="ECO:0000313" key="15">
    <source>
        <dbReference type="Proteomes" id="UP000238348"/>
    </source>
</evidence>
<proteinExistence type="predicted"/>
<keyword evidence="10" id="KW-0961">Cell wall biogenesis/degradation</keyword>
<dbReference type="PANTHER" id="PTHR30474">
    <property type="entry name" value="CELL CYCLE PROTEIN"/>
    <property type="match status" value="1"/>
</dbReference>
<feature type="transmembrane region" description="Helical" evidence="13">
    <location>
        <begin position="16"/>
        <end position="40"/>
    </location>
</feature>
<dbReference type="PROSITE" id="PS00428">
    <property type="entry name" value="FTSW_RODA_SPOVE"/>
    <property type="match status" value="1"/>
</dbReference>
<keyword evidence="3" id="KW-0328">Glycosyltransferase</keyword>
<dbReference type="InterPro" id="IPR011923">
    <property type="entry name" value="RodA/MrdB"/>
</dbReference>
<dbReference type="PANTHER" id="PTHR30474:SF1">
    <property type="entry name" value="PEPTIDOGLYCAN GLYCOSYLTRANSFERASE MRDB"/>
    <property type="match status" value="1"/>
</dbReference>
<evidence type="ECO:0000256" key="4">
    <source>
        <dbReference type="ARBA" id="ARBA00022679"/>
    </source>
</evidence>
<keyword evidence="2" id="KW-1003">Cell membrane</keyword>
<dbReference type="OrthoDB" id="9768187at2"/>
<evidence type="ECO:0000256" key="8">
    <source>
        <dbReference type="ARBA" id="ARBA00022989"/>
    </source>
</evidence>
<keyword evidence="8 13" id="KW-1133">Transmembrane helix</keyword>
<feature type="transmembrane region" description="Helical" evidence="13">
    <location>
        <begin position="52"/>
        <end position="70"/>
    </location>
</feature>